<dbReference type="PANTHER" id="PTHR33221">
    <property type="entry name" value="WINGED HELIX-TURN-HELIX TRANSCRIPTIONAL REGULATOR, RRF2 FAMILY"/>
    <property type="match status" value="1"/>
</dbReference>
<comment type="caution">
    <text evidence="2">The sequence shown here is derived from an EMBL/GenBank/DDBJ whole genome shotgun (WGS) entry which is preliminary data.</text>
</comment>
<dbReference type="PROSITE" id="PS51197">
    <property type="entry name" value="HTH_RRF2_2"/>
    <property type="match status" value="1"/>
</dbReference>
<dbReference type="Proteomes" id="UP000662703">
    <property type="component" value="Unassembled WGS sequence"/>
</dbReference>
<dbReference type="InterPro" id="IPR000944">
    <property type="entry name" value="Tscrpt_reg_Rrf2"/>
</dbReference>
<dbReference type="InterPro" id="IPR036390">
    <property type="entry name" value="WH_DNA-bd_sf"/>
</dbReference>
<dbReference type="InterPro" id="IPR036388">
    <property type="entry name" value="WH-like_DNA-bd_sf"/>
</dbReference>
<reference evidence="2 3" key="1">
    <citation type="submission" date="2012-09" db="EMBL/GenBank/DDBJ databases">
        <title>Genome Sequence of alkane-degrading Bacterium Alcanivorax sp. 521-1.</title>
        <authorList>
            <person name="Lai Q."/>
            <person name="Shao Z."/>
        </authorList>
    </citation>
    <scope>NUCLEOTIDE SEQUENCE [LARGE SCALE GENOMIC DNA]</scope>
    <source>
        <strain evidence="2 3">521-1</strain>
    </source>
</reference>
<dbReference type="Gene3D" id="1.10.10.10">
    <property type="entry name" value="Winged helix-like DNA-binding domain superfamily/Winged helix DNA-binding domain"/>
    <property type="match status" value="1"/>
</dbReference>
<accession>A0ABS0AT83</accession>
<evidence type="ECO:0000313" key="2">
    <source>
        <dbReference type="EMBL" id="MBF5056470.1"/>
    </source>
</evidence>
<sequence>MHITRHCDYALRVLIQLALHPGRRLTISSVATAYGISRHHLTKVVHELQKAGFVVTSRGQAGGILLARAPSEIGVGDVVRAMEPELALVECFNPGSGCRITPNCLLKNMFEEALAEFLARLDEVTLADIVRPQRRNLIRILEPPAF</sequence>
<keyword evidence="1" id="KW-0238">DNA-binding</keyword>
<dbReference type="Pfam" id="PF02082">
    <property type="entry name" value="Rrf2"/>
    <property type="match status" value="1"/>
</dbReference>
<evidence type="ECO:0000313" key="3">
    <source>
        <dbReference type="Proteomes" id="UP000662703"/>
    </source>
</evidence>
<keyword evidence="3" id="KW-1185">Reference proteome</keyword>
<dbReference type="RefSeq" id="WP_194864958.1">
    <property type="nucleotide sequence ID" value="NZ_ARXX01000023.1"/>
</dbReference>
<dbReference type="PANTHER" id="PTHR33221:SF4">
    <property type="entry name" value="HTH-TYPE TRANSCRIPTIONAL REPRESSOR NSRR"/>
    <property type="match status" value="1"/>
</dbReference>
<name>A0ABS0AT83_9GAMM</name>
<gene>
    <name evidence="2" type="ORF">Y5W_01764</name>
</gene>
<dbReference type="NCBIfam" id="TIGR00738">
    <property type="entry name" value="rrf2_super"/>
    <property type="match status" value="1"/>
</dbReference>
<dbReference type="EMBL" id="ARXX01000023">
    <property type="protein sequence ID" value="MBF5056470.1"/>
    <property type="molecule type" value="Genomic_DNA"/>
</dbReference>
<dbReference type="SUPFAM" id="SSF46785">
    <property type="entry name" value="Winged helix' DNA-binding domain"/>
    <property type="match status" value="1"/>
</dbReference>
<evidence type="ECO:0000256" key="1">
    <source>
        <dbReference type="ARBA" id="ARBA00023125"/>
    </source>
</evidence>
<organism evidence="2 3">
    <name type="scientific">Alloalcanivorax profundimaris</name>
    <dbReference type="NCBI Taxonomy" id="2735259"/>
    <lineage>
        <taxon>Bacteria</taxon>
        <taxon>Pseudomonadati</taxon>
        <taxon>Pseudomonadota</taxon>
        <taxon>Gammaproteobacteria</taxon>
        <taxon>Oceanospirillales</taxon>
        <taxon>Alcanivoracaceae</taxon>
        <taxon>Alloalcanivorax</taxon>
    </lineage>
</organism>
<protein>
    <submittedName>
        <fullName evidence="2">AsnC family transcriptional regulator</fullName>
    </submittedName>
</protein>
<proteinExistence type="predicted"/>